<gene>
    <name evidence="5" type="ORF">GT019_13905</name>
</gene>
<feature type="transmembrane region" description="Helical" evidence="2">
    <location>
        <begin position="49"/>
        <end position="70"/>
    </location>
</feature>
<sequence>MWDWTAWLEQYGYGMIGLAVCLEILALPLPGDVMLSYTGLYVYEGKMNWFLSILSAGAGAAVSISLSYWIGYRLGKPFIVKYGHRIHLGEEQLSRITAWFEKYGVKLLFIAYFIPGLKHIIGYFCGVTRMPFRRYAVFAYSGGLFWVSLFISLGRVLGPKWEAYHSTVNRYMIIFGIAAALLTLAIYFYRKYKRRVLASVMDLLIDGVRHFNSLGKVRFLVLASFALLVVFVSLMLGMIQDFLAHEFSRFDEVTSYVILTAYGPEWHDRMQLFAKLGTIYLYGPLIVTTSIWILFRGRNKGLELLFLCWVVIGGVLLEDGLRMLFHRAGPAAAGIQLSNTFPSEATLTTITVCGFSAFLLLRHYSASLIRTFVFLFVILVCLLVGISRVYFNVQFPSDVAAGYVFGGVWITLNAILLEVLRKLQDNDAAIVAN</sequence>
<keyword evidence="2" id="KW-0812">Transmembrane</keyword>
<evidence type="ECO:0000313" key="5">
    <source>
        <dbReference type="EMBL" id="NBD24974.1"/>
    </source>
</evidence>
<dbReference type="InterPro" id="IPR036938">
    <property type="entry name" value="PAP2/HPO_sf"/>
</dbReference>
<feature type="transmembrane region" description="Helical" evidence="2">
    <location>
        <begin position="272"/>
        <end position="295"/>
    </location>
</feature>
<comment type="similarity">
    <text evidence="1">Belongs to the DedA family.</text>
</comment>
<feature type="transmembrane region" description="Helical" evidence="2">
    <location>
        <begin position="103"/>
        <end position="125"/>
    </location>
</feature>
<feature type="domain" description="VTT" evidence="4">
    <location>
        <begin position="29"/>
        <end position="155"/>
    </location>
</feature>
<keyword evidence="2" id="KW-1133">Transmembrane helix</keyword>
<reference evidence="5 6" key="1">
    <citation type="submission" date="2020-01" db="EMBL/GenBank/DDBJ databases">
        <title>Paenibacillus soybeanensis sp. nov. isolated from the nodules of soybean (Glycine max(L.) Merr).</title>
        <authorList>
            <person name="Wang H."/>
        </authorList>
    </citation>
    <scope>NUCLEOTIDE SEQUENCE [LARGE SCALE GENOMIC DNA]</scope>
    <source>
        <strain evidence="5 6">T1</strain>
    </source>
</reference>
<dbReference type="Pfam" id="PF09335">
    <property type="entry name" value="VTT_dom"/>
    <property type="match status" value="1"/>
</dbReference>
<evidence type="ECO:0000259" key="4">
    <source>
        <dbReference type="Pfam" id="PF09335"/>
    </source>
</evidence>
<evidence type="ECO:0000256" key="2">
    <source>
        <dbReference type="SAM" id="Phobius"/>
    </source>
</evidence>
<feature type="domain" description="Phosphatidic acid phosphatase type 2/haloperoxidase" evidence="3">
    <location>
        <begin position="338"/>
        <end position="412"/>
    </location>
</feature>
<dbReference type="InterPro" id="IPR000326">
    <property type="entry name" value="PAP2/HPO"/>
</dbReference>
<feature type="transmembrane region" description="Helical" evidence="2">
    <location>
        <begin position="345"/>
        <end position="361"/>
    </location>
</feature>
<comment type="caution">
    <text evidence="5">The sequence shown here is derived from an EMBL/GenBank/DDBJ whole genome shotgun (WGS) entry which is preliminary data.</text>
</comment>
<evidence type="ECO:0000259" key="3">
    <source>
        <dbReference type="Pfam" id="PF01569"/>
    </source>
</evidence>
<organism evidence="5 6">
    <name type="scientific">Paenibacillus glycinis</name>
    <dbReference type="NCBI Taxonomy" id="2697035"/>
    <lineage>
        <taxon>Bacteria</taxon>
        <taxon>Bacillati</taxon>
        <taxon>Bacillota</taxon>
        <taxon>Bacilli</taxon>
        <taxon>Bacillales</taxon>
        <taxon>Paenibacillaceae</taxon>
        <taxon>Paenibacillus</taxon>
    </lineage>
</organism>
<feature type="transmembrane region" description="Helical" evidence="2">
    <location>
        <begin position="368"/>
        <end position="391"/>
    </location>
</feature>
<dbReference type="Gene3D" id="1.20.144.10">
    <property type="entry name" value="Phosphatidic acid phosphatase type 2/haloperoxidase"/>
    <property type="match status" value="1"/>
</dbReference>
<feature type="transmembrane region" description="Helical" evidence="2">
    <location>
        <begin position="170"/>
        <end position="189"/>
    </location>
</feature>
<dbReference type="Proteomes" id="UP000665561">
    <property type="component" value="Unassembled WGS sequence"/>
</dbReference>
<dbReference type="PANTHER" id="PTHR42709">
    <property type="entry name" value="ALKALINE PHOSPHATASE LIKE PROTEIN"/>
    <property type="match status" value="1"/>
</dbReference>
<dbReference type="EMBL" id="JAAAMV010000009">
    <property type="protein sequence ID" value="NBD24974.1"/>
    <property type="molecule type" value="Genomic_DNA"/>
</dbReference>
<feature type="transmembrane region" description="Helical" evidence="2">
    <location>
        <begin position="219"/>
        <end position="239"/>
    </location>
</feature>
<dbReference type="InterPro" id="IPR032816">
    <property type="entry name" value="VTT_dom"/>
</dbReference>
<accession>A0ABW9XRG6</accession>
<evidence type="ECO:0000256" key="1">
    <source>
        <dbReference type="ARBA" id="ARBA00010792"/>
    </source>
</evidence>
<dbReference type="PANTHER" id="PTHR42709:SF9">
    <property type="entry name" value="ALKALINE PHOSPHATASE LIKE PROTEIN"/>
    <property type="match status" value="1"/>
</dbReference>
<dbReference type="Pfam" id="PF01569">
    <property type="entry name" value="PAP2"/>
    <property type="match status" value="1"/>
</dbReference>
<keyword evidence="2" id="KW-0472">Membrane</keyword>
<name>A0ABW9XRG6_9BACL</name>
<dbReference type="RefSeq" id="WP_161743778.1">
    <property type="nucleotide sequence ID" value="NZ_JAAAMV010000009.1"/>
</dbReference>
<feature type="transmembrane region" description="Helical" evidence="2">
    <location>
        <begin position="12"/>
        <end position="37"/>
    </location>
</feature>
<dbReference type="InterPro" id="IPR051311">
    <property type="entry name" value="DedA_domain"/>
</dbReference>
<evidence type="ECO:0000313" key="6">
    <source>
        <dbReference type="Proteomes" id="UP000665561"/>
    </source>
</evidence>
<feature type="transmembrane region" description="Helical" evidence="2">
    <location>
        <begin position="137"/>
        <end position="158"/>
    </location>
</feature>
<dbReference type="SUPFAM" id="SSF48317">
    <property type="entry name" value="Acid phosphatase/Vanadium-dependent haloperoxidase"/>
    <property type="match status" value="1"/>
</dbReference>
<proteinExistence type="inferred from homology"/>
<feature type="transmembrane region" description="Helical" evidence="2">
    <location>
        <begin position="403"/>
        <end position="420"/>
    </location>
</feature>
<keyword evidence="6" id="KW-1185">Reference proteome</keyword>
<protein>
    <submittedName>
        <fullName evidence="5">Phosphatase PAP2 family protein</fullName>
    </submittedName>
</protein>
<feature type="transmembrane region" description="Helical" evidence="2">
    <location>
        <begin position="304"/>
        <end position="325"/>
    </location>
</feature>